<organism evidence="1">
    <name type="scientific">Lyngbya confervoides BDU141951</name>
    <dbReference type="NCBI Taxonomy" id="1574623"/>
    <lineage>
        <taxon>Bacteria</taxon>
        <taxon>Bacillati</taxon>
        <taxon>Cyanobacteriota</taxon>
        <taxon>Cyanophyceae</taxon>
        <taxon>Oscillatoriophycideae</taxon>
        <taxon>Oscillatoriales</taxon>
        <taxon>Microcoleaceae</taxon>
        <taxon>Lyngbya</taxon>
    </lineage>
</organism>
<gene>
    <name evidence="1" type="ORF">QQ91_023620</name>
</gene>
<reference evidence="1" key="1">
    <citation type="submission" date="2014-11" db="EMBL/GenBank/DDBJ databases">
        <authorList>
            <person name="Malar M.C."/>
            <person name="Sen D."/>
            <person name="Tripathy S."/>
        </authorList>
    </citation>
    <scope>NUCLEOTIDE SEQUENCE</scope>
    <source>
        <strain evidence="1">BDU141951</strain>
    </source>
</reference>
<dbReference type="EMBL" id="JTHE02000003">
    <property type="protein sequence ID" value="NEV70085.1"/>
    <property type="molecule type" value="Genomic_DNA"/>
</dbReference>
<dbReference type="AlphaFoldDB" id="A0A0C1VB53"/>
<accession>A0A0C1VB53</accession>
<dbReference type="InterPro" id="IPR029044">
    <property type="entry name" value="Nucleotide-diphossugar_trans"/>
</dbReference>
<name>A0A0C1VB53_9CYAN</name>
<reference evidence="1" key="3">
    <citation type="submission" date="2020-02" db="EMBL/GenBank/DDBJ databases">
        <authorList>
            <person name="Sarangi A.N."/>
            <person name="Ghosh S."/>
            <person name="Mukherjee M."/>
            <person name="Tripathy S."/>
        </authorList>
    </citation>
    <scope>NUCLEOTIDE SEQUENCE</scope>
    <source>
        <strain evidence="1">BDU141951</strain>
    </source>
</reference>
<sequence length="301" mass="35029">MSDGVYIVANDRVFDQTIALLSSLRLHNPEIPVFLVPFDEKYGQIWPICRDRFKVQMFPDLPFLGRLTQDIADIFPRDFLRLPNKMRKLSLWFGPLDHFVYIDADILLFQSIESSLEYLNNADFFCCDFQGKGRGLAEVFTSVIHERNIFTETDLKDIFNSGFWGSRKGLFTYEAMLELLKDCAAHREYFDFSTGTTDQPILNYLVLKAAERRVNITQANPDEPGSWAGSSHFQQKGNILYDDDRPLRYLHWAGCPMRPDGPYWELWKTYRFMDVSAPLQNLQPPKKAGIWERLKNKVKSS</sequence>
<proteinExistence type="predicted"/>
<evidence type="ECO:0000313" key="1">
    <source>
        <dbReference type="EMBL" id="NEV70085.1"/>
    </source>
</evidence>
<dbReference type="Gene3D" id="3.90.550.10">
    <property type="entry name" value="Spore Coat Polysaccharide Biosynthesis Protein SpsA, Chain A"/>
    <property type="match status" value="1"/>
</dbReference>
<dbReference type="SUPFAM" id="SSF53448">
    <property type="entry name" value="Nucleotide-diphospho-sugar transferases"/>
    <property type="match status" value="1"/>
</dbReference>
<dbReference type="InterPro" id="IPR054619">
    <property type="entry name" value="Npun_R2821-like"/>
</dbReference>
<reference evidence="1" key="2">
    <citation type="journal article" date="2015" name="Genome Announc.">
        <title>Draft Genome Sequence of Filamentous Marine Cyanobacterium Lyngbya confervoides Strain BDU141951.</title>
        <authorList>
            <person name="Chandrababunaidu M.M."/>
            <person name="Sen D."/>
            <person name="Tripathy S."/>
        </authorList>
    </citation>
    <scope>NUCLEOTIDE SEQUENCE</scope>
    <source>
        <strain evidence="1">BDU141951</strain>
    </source>
</reference>
<protein>
    <submittedName>
        <fullName evidence="1">Methionine synthase</fullName>
    </submittedName>
</protein>
<dbReference type="NCBIfam" id="NF045582">
    <property type="entry name" value="Npun_R2823_gen"/>
    <property type="match status" value="1"/>
</dbReference>
<comment type="caution">
    <text evidence="1">The sequence shown here is derived from an EMBL/GenBank/DDBJ whole genome shotgun (WGS) entry which is preliminary data.</text>
</comment>